<proteinExistence type="predicted"/>
<name>A9FAN0_SORC5</name>
<reference evidence="2 3" key="1">
    <citation type="journal article" date="2007" name="Nat. Biotechnol.">
        <title>Complete genome sequence of the myxobacterium Sorangium cellulosum.</title>
        <authorList>
            <person name="Schneiker S."/>
            <person name="Perlova O."/>
            <person name="Kaiser O."/>
            <person name="Gerth K."/>
            <person name="Alici A."/>
            <person name="Altmeyer M.O."/>
            <person name="Bartels D."/>
            <person name="Bekel T."/>
            <person name="Beyer S."/>
            <person name="Bode E."/>
            <person name="Bode H.B."/>
            <person name="Bolten C.J."/>
            <person name="Choudhuri J.V."/>
            <person name="Doss S."/>
            <person name="Elnakady Y.A."/>
            <person name="Frank B."/>
            <person name="Gaigalat L."/>
            <person name="Goesmann A."/>
            <person name="Groeger C."/>
            <person name="Gross F."/>
            <person name="Jelsbak L."/>
            <person name="Jelsbak L."/>
            <person name="Kalinowski J."/>
            <person name="Kegler C."/>
            <person name="Knauber T."/>
            <person name="Konietzny S."/>
            <person name="Kopp M."/>
            <person name="Krause L."/>
            <person name="Krug D."/>
            <person name="Linke B."/>
            <person name="Mahmud T."/>
            <person name="Martinez-Arias R."/>
            <person name="McHardy A.C."/>
            <person name="Merai M."/>
            <person name="Meyer F."/>
            <person name="Mormann S."/>
            <person name="Munoz-Dorado J."/>
            <person name="Perez J."/>
            <person name="Pradella S."/>
            <person name="Rachid S."/>
            <person name="Raddatz G."/>
            <person name="Rosenau F."/>
            <person name="Rueckert C."/>
            <person name="Sasse F."/>
            <person name="Scharfe M."/>
            <person name="Schuster S.C."/>
            <person name="Suen G."/>
            <person name="Treuner-Lange A."/>
            <person name="Velicer G.J."/>
            <person name="Vorholter F.-J."/>
            <person name="Weissman K.J."/>
            <person name="Welch R.D."/>
            <person name="Wenzel S.C."/>
            <person name="Whitworth D.E."/>
            <person name="Wilhelm S."/>
            <person name="Wittmann C."/>
            <person name="Bloecker H."/>
            <person name="Puehler A."/>
            <person name="Mueller R."/>
        </authorList>
    </citation>
    <scope>NUCLEOTIDE SEQUENCE [LARGE SCALE GENOMIC DNA]</scope>
    <source>
        <strain evidence="3">So ce56</strain>
    </source>
</reference>
<organism evidence="2 3">
    <name type="scientific">Sorangium cellulosum (strain So ce56)</name>
    <name type="common">Polyangium cellulosum (strain So ce56)</name>
    <dbReference type="NCBI Taxonomy" id="448385"/>
    <lineage>
        <taxon>Bacteria</taxon>
        <taxon>Pseudomonadati</taxon>
        <taxon>Myxococcota</taxon>
        <taxon>Polyangia</taxon>
        <taxon>Polyangiales</taxon>
        <taxon>Polyangiaceae</taxon>
        <taxon>Sorangium</taxon>
    </lineage>
</organism>
<evidence type="ECO:0000256" key="1">
    <source>
        <dbReference type="SAM" id="SignalP"/>
    </source>
</evidence>
<feature type="signal peptide" evidence="1">
    <location>
        <begin position="1"/>
        <end position="20"/>
    </location>
</feature>
<keyword evidence="1" id="KW-0732">Signal</keyword>
<keyword evidence="3" id="KW-1185">Reference proteome</keyword>
<sequence>MSMSSARLTLLAVLSLPAMACVNNPDIAGKAVVALDGETLNYDTGDDGRRFVKTGERWSTGCFLKDSLPEMALDRARDDNPPISGISLDVERKDDGGEPLPNVTMDIGEDFYDGFCHVVATVGSDPREVDFSTGDCELQRALDGHPALLVSALFHVKECDE</sequence>
<dbReference type="Proteomes" id="UP000002139">
    <property type="component" value="Chromosome"/>
</dbReference>
<accession>A9FAN0</accession>
<dbReference type="STRING" id="448385.sce7752"/>
<protein>
    <submittedName>
        <fullName evidence="2">Secreted protein</fullName>
    </submittedName>
</protein>
<dbReference type="KEGG" id="scl:sce7752"/>
<feature type="chain" id="PRO_5002737702" evidence="1">
    <location>
        <begin position="21"/>
        <end position="161"/>
    </location>
</feature>
<dbReference type="EMBL" id="AM746676">
    <property type="protein sequence ID" value="CAN97921.1"/>
    <property type="molecule type" value="Genomic_DNA"/>
</dbReference>
<evidence type="ECO:0000313" key="3">
    <source>
        <dbReference type="Proteomes" id="UP000002139"/>
    </source>
</evidence>
<gene>
    <name evidence="2" type="ordered locus">sce7752</name>
</gene>
<evidence type="ECO:0000313" key="2">
    <source>
        <dbReference type="EMBL" id="CAN97921.1"/>
    </source>
</evidence>
<dbReference type="AlphaFoldDB" id="A9FAN0"/>
<dbReference type="HOGENOM" id="CLU_1642619_0_0_7"/>